<evidence type="ECO:0000313" key="3">
    <source>
        <dbReference type="WormBase" id="C32B5.16"/>
    </source>
</evidence>
<sequence>MSYSKPMSYPVIKCLLEHLDPNLRFKLALSCPLIKNLEKLVHLHIKYLKLTDHSITINKDTYQFTVHNTKNGFLHDIDERDELDLSPIHEDPNELIIDVRKNIRWYFRAANVSSENTIQLKIGDKFEILRYRRKMHEALKYLLGKLFEGKTVKVNHLTIKCGNVIRILSTVKFRVKILEVLDENTYDELDTIRSIIQTSSLPLNVETFRFLQAPVSRHELIRTAGMLEIRCSIDVHTLATLNHRRVHAPYFYEWRSNCFVDFLEIWMEYGKEIGSYYTFNIFEHRIDKAMKRIRKMYKRSVEAGSARRAGQLTLNMNNSSQLVISKVKQGDAWILGVEVKDRMVL</sequence>
<dbReference type="OMA" id="RSICHET"/>
<dbReference type="Pfam" id="PF12078">
    <property type="entry name" value="DUF3557"/>
    <property type="match status" value="1"/>
</dbReference>
<dbReference type="RefSeq" id="NP_493865.1">
    <property type="nucleotide sequence ID" value="NM_061464.3"/>
</dbReference>
<dbReference type="InterPro" id="IPR021942">
    <property type="entry name" value="DUF3557"/>
</dbReference>
<dbReference type="GeneID" id="183119"/>
<dbReference type="WormBase" id="C32B5.16">
    <property type="protein sequence ID" value="CE08524"/>
    <property type="gene ID" value="WBGene00016309"/>
    <property type="gene designation" value="sdz-4"/>
</dbReference>
<dbReference type="HOGENOM" id="CLU_042576_2_0_1"/>
<accession>P91109</accession>
<proteinExistence type="predicted"/>
<dbReference type="CTD" id="183119"/>
<name>P91109_CAEEL</name>
<dbReference type="PhylomeDB" id="P91109"/>
<dbReference type="InParanoid" id="P91109"/>
<keyword evidence="2" id="KW-1185">Reference proteome</keyword>
<dbReference type="UCSC" id="C32B5.16">
    <property type="organism name" value="c. elegans"/>
</dbReference>
<dbReference type="Proteomes" id="UP000001940">
    <property type="component" value="Chromosome II"/>
</dbReference>
<dbReference type="FunCoup" id="P91109">
    <property type="interactions" value="811"/>
</dbReference>
<dbReference type="PANTHER" id="PTHR31379">
    <property type="entry name" value="F-BOX C PROTEIN-RELATED-RELATED"/>
    <property type="match status" value="1"/>
</dbReference>
<reference evidence="1 2" key="1">
    <citation type="journal article" date="1998" name="Science">
        <title>Genome sequence of the nematode C. elegans: a platform for investigating biology.</title>
        <authorList>
            <consortium name="The C. elegans sequencing consortium"/>
            <person name="Sulson J.E."/>
            <person name="Waterston R."/>
        </authorList>
    </citation>
    <scope>NUCLEOTIDE SEQUENCE [LARGE SCALE GENOMIC DNA]</scope>
    <source>
        <strain evidence="1 2">Bristol N2</strain>
    </source>
</reference>
<dbReference type="STRING" id="6239.C32B5.16.1"/>
<evidence type="ECO:0000313" key="2">
    <source>
        <dbReference type="Proteomes" id="UP000001940"/>
    </source>
</evidence>
<evidence type="ECO:0000313" key="1">
    <source>
        <dbReference type="EMBL" id="CCD66357.1"/>
    </source>
</evidence>
<dbReference type="PANTHER" id="PTHR31379:SF1">
    <property type="entry name" value="F-BOX C PROTEIN-RELATED"/>
    <property type="match status" value="1"/>
</dbReference>
<protein>
    <submittedName>
        <fullName evidence="1">F-box domain-containing protein</fullName>
    </submittedName>
</protein>
<dbReference type="AlphaFoldDB" id="P91109"/>
<dbReference type="AGR" id="WB:WBGene00016309"/>
<dbReference type="Bgee" id="WBGene00016309">
    <property type="expression patterns" value="Expressed in embryo and 4 other cell types or tissues"/>
</dbReference>
<dbReference type="PaxDb" id="6239-C32B5.16"/>
<dbReference type="eggNOG" id="ENOG502T3IR">
    <property type="taxonomic scope" value="Eukaryota"/>
</dbReference>
<dbReference type="PIR" id="T25580">
    <property type="entry name" value="T25580"/>
</dbReference>
<dbReference type="KEGG" id="cel:CELE_C32B5.16"/>
<gene>
    <name evidence="1 3" type="primary">sdz-4</name>
    <name evidence="3" type="ORF">C32B5.16</name>
    <name evidence="1" type="ORF">CELE_C32B5.16</name>
</gene>
<organism evidence="1 2">
    <name type="scientific">Caenorhabditis elegans</name>
    <dbReference type="NCBI Taxonomy" id="6239"/>
    <lineage>
        <taxon>Eukaryota</taxon>
        <taxon>Metazoa</taxon>
        <taxon>Ecdysozoa</taxon>
        <taxon>Nematoda</taxon>
        <taxon>Chromadorea</taxon>
        <taxon>Rhabditida</taxon>
        <taxon>Rhabditina</taxon>
        <taxon>Rhabditomorpha</taxon>
        <taxon>Rhabditoidea</taxon>
        <taxon>Rhabditidae</taxon>
        <taxon>Peloderinae</taxon>
        <taxon>Caenorhabditis</taxon>
    </lineage>
</organism>
<dbReference type="EMBL" id="BX284602">
    <property type="protein sequence ID" value="CCD66357.1"/>
    <property type="molecule type" value="Genomic_DNA"/>
</dbReference>